<name>A0A453FFW1_AEGTS</name>
<reference evidence="1" key="4">
    <citation type="submission" date="2019-03" db="UniProtKB">
        <authorList>
            <consortium name="EnsemblPlants"/>
        </authorList>
    </citation>
    <scope>IDENTIFICATION</scope>
</reference>
<reference evidence="2" key="2">
    <citation type="journal article" date="2017" name="Nat. Plants">
        <title>The Aegilops tauschii genome reveals multiple impacts of transposons.</title>
        <authorList>
            <person name="Zhao G."/>
            <person name="Zou C."/>
            <person name="Li K."/>
            <person name="Wang K."/>
            <person name="Li T."/>
            <person name="Gao L."/>
            <person name="Zhang X."/>
            <person name="Wang H."/>
            <person name="Yang Z."/>
            <person name="Liu X."/>
            <person name="Jiang W."/>
            <person name="Mao L."/>
            <person name="Kong X."/>
            <person name="Jiao Y."/>
            <person name="Jia J."/>
        </authorList>
    </citation>
    <scope>NUCLEOTIDE SEQUENCE [LARGE SCALE GENOMIC DNA]</scope>
    <source>
        <strain evidence="2">cv. AL8/78</strain>
    </source>
</reference>
<evidence type="ECO:0000313" key="1">
    <source>
        <dbReference type="EnsemblPlants" id="AET3Gv20665700.28"/>
    </source>
</evidence>
<proteinExistence type="predicted"/>
<dbReference type="EnsemblPlants" id="AET3Gv20665700.28">
    <property type="protein sequence ID" value="AET3Gv20665700.28"/>
    <property type="gene ID" value="AET3Gv20665700"/>
</dbReference>
<reference evidence="2" key="1">
    <citation type="journal article" date="2014" name="Science">
        <title>Ancient hybridizations among the ancestral genomes of bread wheat.</title>
        <authorList>
            <consortium name="International Wheat Genome Sequencing Consortium,"/>
            <person name="Marcussen T."/>
            <person name="Sandve S.R."/>
            <person name="Heier L."/>
            <person name="Spannagl M."/>
            <person name="Pfeifer M."/>
            <person name="Jakobsen K.S."/>
            <person name="Wulff B.B."/>
            <person name="Steuernagel B."/>
            <person name="Mayer K.F."/>
            <person name="Olsen O.A."/>
        </authorList>
    </citation>
    <scope>NUCLEOTIDE SEQUENCE [LARGE SCALE GENOMIC DNA]</scope>
    <source>
        <strain evidence="2">cv. AL8/78</strain>
    </source>
</reference>
<organism evidence="1 2">
    <name type="scientific">Aegilops tauschii subsp. strangulata</name>
    <name type="common">Goatgrass</name>
    <dbReference type="NCBI Taxonomy" id="200361"/>
    <lineage>
        <taxon>Eukaryota</taxon>
        <taxon>Viridiplantae</taxon>
        <taxon>Streptophyta</taxon>
        <taxon>Embryophyta</taxon>
        <taxon>Tracheophyta</taxon>
        <taxon>Spermatophyta</taxon>
        <taxon>Magnoliopsida</taxon>
        <taxon>Liliopsida</taxon>
        <taxon>Poales</taxon>
        <taxon>Poaceae</taxon>
        <taxon>BOP clade</taxon>
        <taxon>Pooideae</taxon>
        <taxon>Triticodae</taxon>
        <taxon>Triticeae</taxon>
        <taxon>Triticinae</taxon>
        <taxon>Aegilops</taxon>
    </lineage>
</organism>
<reference evidence="1" key="5">
    <citation type="journal article" date="2021" name="G3 (Bethesda)">
        <title>Aegilops tauschii genome assembly Aet v5.0 features greater sequence contiguity and improved annotation.</title>
        <authorList>
            <person name="Wang L."/>
            <person name="Zhu T."/>
            <person name="Rodriguez J.C."/>
            <person name="Deal K.R."/>
            <person name="Dubcovsky J."/>
            <person name="McGuire P.E."/>
            <person name="Lux T."/>
            <person name="Spannagl M."/>
            <person name="Mayer K.F.X."/>
            <person name="Baldrich P."/>
            <person name="Meyers B.C."/>
            <person name="Huo N."/>
            <person name="Gu Y.Q."/>
            <person name="Zhou H."/>
            <person name="Devos K.M."/>
            <person name="Bennetzen J.L."/>
            <person name="Unver T."/>
            <person name="Budak H."/>
            <person name="Gulick P.J."/>
            <person name="Galiba G."/>
            <person name="Kalapos B."/>
            <person name="Nelson D.R."/>
            <person name="Li P."/>
            <person name="You F.M."/>
            <person name="Luo M.C."/>
            <person name="Dvorak J."/>
        </authorList>
    </citation>
    <scope>NUCLEOTIDE SEQUENCE [LARGE SCALE GENOMIC DNA]</scope>
    <source>
        <strain evidence="1">cv. AL8/78</strain>
    </source>
</reference>
<reference evidence="1" key="3">
    <citation type="journal article" date="2017" name="Nature">
        <title>Genome sequence of the progenitor of the wheat D genome Aegilops tauschii.</title>
        <authorList>
            <person name="Luo M.C."/>
            <person name="Gu Y.Q."/>
            <person name="Puiu D."/>
            <person name="Wang H."/>
            <person name="Twardziok S.O."/>
            <person name="Deal K.R."/>
            <person name="Huo N."/>
            <person name="Zhu T."/>
            <person name="Wang L."/>
            <person name="Wang Y."/>
            <person name="McGuire P.E."/>
            <person name="Liu S."/>
            <person name="Long H."/>
            <person name="Ramasamy R.K."/>
            <person name="Rodriguez J.C."/>
            <person name="Van S.L."/>
            <person name="Yuan L."/>
            <person name="Wang Z."/>
            <person name="Xia Z."/>
            <person name="Xiao L."/>
            <person name="Anderson O.D."/>
            <person name="Ouyang S."/>
            <person name="Liang Y."/>
            <person name="Zimin A.V."/>
            <person name="Pertea G."/>
            <person name="Qi P."/>
            <person name="Bennetzen J.L."/>
            <person name="Dai X."/>
            <person name="Dawson M.W."/>
            <person name="Muller H.G."/>
            <person name="Kugler K."/>
            <person name="Rivarola-Duarte L."/>
            <person name="Spannagl M."/>
            <person name="Mayer K.F.X."/>
            <person name="Lu F.H."/>
            <person name="Bevan M.W."/>
            <person name="Leroy P."/>
            <person name="Li P."/>
            <person name="You F.M."/>
            <person name="Sun Q."/>
            <person name="Liu Z."/>
            <person name="Lyons E."/>
            <person name="Wicker T."/>
            <person name="Salzberg S.L."/>
            <person name="Devos K.M."/>
            <person name="Dvorak J."/>
        </authorList>
    </citation>
    <scope>NUCLEOTIDE SEQUENCE [LARGE SCALE GENOMIC DNA]</scope>
    <source>
        <strain evidence="1">cv. AL8/78</strain>
    </source>
</reference>
<dbReference type="AlphaFoldDB" id="A0A453FFW1"/>
<protein>
    <submittedName>
        <fullName evidence="1">Uncharacterized protein</fullName>
    </submittedName>
</protein>
<dbReference type="Proteomes" id="UP000015105">
    <property type="component" value="Chromosome 3D"/>
</dbReference>
<keyword evidence="2" id="KW-1185">Reference proteome</keyword>
<accession>A0A453FFW1</accession>
<evidence type="ECO:0000313" key="2">
    <source>
        <dbReference type="Proteomes" id="UP000015105"/>
    </source>
</evidence>
<dbReference type="Gramene" id="AET3Gv20665700.28">
    <property type="protein sequence ID" value="AET3Gv20665700.28"/>
    <property type="gene ID" value="AET3Gv20665700"/>
</dbReference>
<sequence>MTFLQLPRTLFLHPLRWHHGVMLLMSQPTSLLAGSFIQSERKPIAGHVPAAQDMQRCVTLVAMALTTGPR</sequence>